<dbReference type="GO" id="GO:0006096">
    <property type="term" value="P:glycolytic process"/>
    <property type="evidence" value="ECO:0007669"/>
    <property type="project" value="UniProtKB-KW"/>
</dbReference>
<feature type="compositionally biased region" description="Polar residues" evidence="5">
    <location>
        <begin position="1406"/>
        <end position="1415"/>
    </location>
</feature>
<dbReference type="InterPro" id="IPR001345">
    <property type="entry name" value="PG/BPGM_mutase_AS"/>
</dbReference>
<feature type="region of interest" description="Disordered" evidence="5">
    <location>
        <begin position="692"/>
        <end position="712"/>
    </location>
</feature>
<feature type="region of interest" description="Disordered" evidence="5">
    <location>
        <begin position="1594"/>
        <end position="1946"/>
    </location>
</feature>
<feature type="compositionally biased region" description="Acidic residues" evidence="5">
    <location>
        <begin position="468"/>
        <end position="480"/>
    </location>
</feature>
<feature type="compositionally biased region" description="Basic and acidic residues" evidence="5">
    <location>
        <begin position="1747"/>
        <end position="1765"/>
    </location>
</feature>
<feature type="compositionally biased region" description="Low complexity" evidence="5">
    <location>
        <begin position="1597"/>
        <end position="1612"/>
    </location>
</feature>
<organism evidence="6">
    <name type="scientific">Neospora caninum (strain Liverpool)</name>
    <dbReference type="NCBI Taxonomy" id="572307"/>
    <lineage>
        <taxon>Eukaryota</taxon>
        <taxon>Sar</taxon>
        <taxon>Alveolata</taxon>
        <taxon>Apicomplexa</taxon>
        <taxon>Conoidasida</taxon>
        <taxon>Coccidia</taxon>
        <taxon>Eucoccidiorida</taxon>
        <taxon>Eimeriorina</taxon>
        <taxon>Sarcocystidae</taxon>
        <taxon>Neospora</taxon>
    </lineage>
</organism>
<gene>
    <name evidence="6" type="ORF">BN1204_011300</name>
</gene>
<dbReference type="Gene3D" id="3.40.50.1240">
    <property type="entry name" value="Phosphoglycerate mutase-like"/>
    <property type="match status" value="1"/>
</dbReference>
<dbReference type="PROSITE" id="PS00175">
    <property type="entry name" value="PG_MUTASE"/>
    <property type="match status" value="1"/>
</dbReference>
<dbReference type="PANTHER" id="PTHR11931">
    <property type="entry name" value="PHOSPHOGLYCERATE MUTASE"/>
    <property type="match status" value="1"/>
</dbReference>
<feature type="compositionally biased region" description="Basic and acidic residues" evidence="5">
    <location>
        <begin position="481"/>
        <end position="507"/>
    </location>
</feature>
<dbReference type="CDD" id="cd07067">
    <property type="entry name" value="HP_PGM_like"/>
    <property type="match status" value="1"/>
</dbReference>
<evidence type="ECO:0000256" key="1">
    <source>
        <dbReference type="ARBA" id="ARBA00006717"/>
    </source>
</evidence>
<feature type="compositionally biased region" description="Basic and acidic residues" evidence="5">
    <location>
        <begin position="560"/>
        <end position="571"/>
    </location>
</feature>
<feature type="compositionally biased region" description="Basic and acidic residues" evidence="5">
    <location>
        <begin position="1774"/>
        <end position="1790"/>
    </location>
</feature>
<feature type="region of interest" description="Disordered" evidence="5">
    <location>
        <begin position="220"/>
        <end position="244"/>
    </location>
</feature>
<feature type="compositionally biased region" description="Gly residues" evidence="5">
    <location>
        <begin position="227"/>
        <end position="241"/>
    </location>
</feature>
<proteinExistence type="inferred from homology"/>
<dbReference type="InterPro" id="IPR013078">
    <property type="entry name" value="His_Pase_superF_clade-1"/>
</dbReference>
<feature type="compositionally biased region" description="Low complexity" evidence="5">
    <location>
        <begin position="366"/>
        <end position="376"/>
    </location>
</feature>
<feature type="compositionally biased region" description="Low complexity" evidence="5">
    <location>
        <begin position="1875"/>
        <end position="1888"/>
    </location>
</feature>
<evidence type="ECO:0000256" key="3">
    <source>
        <dbReference type="ARBA" id="ARBA00023152"/>
    </source>
</evidence>
<feature type="region of interest" description="Disordered" evidence="5">
    <location>
        <begin position="1515"/>
        <end position="1538"/>
    </location>
</feature>
<dbReference type="InterPro" id="IPR005952">
    <property type="entry name" value="Phosphogly_mut1"/>
</dbReference>
<feature type="region of interest" description="Disordered" evidence="5">
    <location>
        <begin position="791"/>
        <end position="810"/>
    </location>
</feature>
<evidence type="ECO:0000313" key="6">
    <source>
        <dbReference type="EMBL" id="CEL65274.1"/>
    </source>
</evidence>
<protein>
    <recommendedName>
        <fullName evidence="2">phosphoglycerate mutase (2,3-diphosphoglycerate-dependent)</fullName>
        <ecNumber evidence="2">5.4.2.11</ecNumber>
    </recommendedName>
</protein>
<feature type="region of interest" description="Disordered" evidence="5">
    <location>
        <begin position="29"/>
        <end position="63"/>
    </location>
</feature>
<dbReference type="GO" id="GO:0004619">
    <property type="term" value="F:phosphoglycerate mutase activity"/>
    <property type="evidence" value="ECO:0007669"/>
    <property type="project" value="UniProtKB-EC"/>
</dbReference>
<accession>A0A0F7U644</accession>
<dbReference type="EMBL" id="LN714478">
    <property type="protein sequence ID" value="CEL65274.1"/>
    <property type="molecule type" value="Genomic_DNA"/>
</dbReference>
<feature type="compositionally biased region" description="Low complexity" evidence="5">
    <location>
        <begin position="615"/>
        <end position="625"/>
    </location>
</feature>
<evidence type="ECO:0000256" key="2">
    <source>
        <dbReference type="ARBA" id="ARBA00012028"/>
    </source>
</evidence>
<comment type="similarity">
    <text evidence="1">Belongs to the phosphoglycerate mutase family. BPG-dependent PGAM subfamily.</text>
</comment>
<feature type="compositionally biased region" description="Polar residues" evidence="5">
    <location>
        <begin position="508"/>
        <end position="517"/>
    </location>
</feature>
<feature type="region of interest" description="Disordered" evidence="5">
    <location>
        <begin position="1398"/>
        <end position="1458"/>
    </location>
</feature>
<feature type="compositionally biased region" description="Acidic residues" evidence="5">
    <location>
        <begin position="1926"/>
        <end position="1937"/>
    </location>
</feature>
<feature type="compositionally biased region" description="Low complexity" evidence="5">
    <location>
        <begin position="1809"/>
        <end position="1843"/>
    </location>
</feature>
<dbReference type="Pfam" id="PF00300">
    <property type="entry name" value="His_Phos_1"/>
    <property type="match status" value="1"/>
</dbReference>
<feature type="compositionally biased region" description="Low complexity" evidence="5">
    <location>
        <begin position="33"/>
        <end position="48"/>
    </location>
</feature>
<keyword evidence="4" id="KW-0413">Isomerase</keyword>
<feature type="region of interest" description="Disordered" evidence="5">
    <location>
        <begin position="817"/>
        <end position="881"/>
    </location>
</feature>
<feature type="region of interest" description="Disordered" evidence="5">
    <location>
        <begin position="952"/>
        <end position="1125"/>
    </location>
</feature>
<feature type="compositionally biased region" description="Basic and acidic residues" evidence="5">
    <location>
        <begin position="1646"/>
        <end position="1660"/>
    </location>
</feature>
<name>A0A0F7U644_NEOCL</name>
<dbReference type="SUPFAM" id="SSF53254">
    <property type="entry name" value="Phosphoglycerate mutase-like"/>
    <property type="match status" value="1"/>
</dbReference>
<feature type="compositionally biased region" description="Polar residues" evidence="5">
    <location>
        <begin position="791"/>
        <end position="803"/>
    </location>
</feature>
<keyword evidence="3" id="KW-0324">Glycolysis</keyword>
<feature type="region of interest" description="Disordered" evidence="5">
    <location>
        <begin position="366"/>
        <end position="409"/>
    </location>
</feature>
<feature type="region of interest" description="Disordered" evidence="5">
    <location>
        <begin position="1203"/>
        <end position="1259"/>
    </location>
</feature>
<evidence type="ECO:0000256" key="5">
    <source>
        <dbReference type="SAM" id="MobiDB-lite"/>
    </source>
</evidence>
<sequence length="1946" mass="201974">MYRNMPVDLVLVRHGQSEGNLAQRLCRQQQQNPGSLSGSNDPSSASASHSRDNAATEPGMGVWSKEFRERHNSLYRLTDKGRMQAAVAGRWIRSHVATLFDKYFTSEYVRAMETAAMLSLPSARWATEMYLRERDRGILANKPHHERHEQHPEEMRRKERDAFYWQVWHASCPWRIVLFTTAECAWGTVAGLRVIIVCHGGVIKSFRALIERVRPTESRAAISSSGAGPGGAGAAGGGGGSTTARGQLEKIHNCQIVWYSRRDPRTGSISSKYNWVKSVCPWNMNLSSNQWREIRRHVYSNEELLRSVHQVPQLVNRSLEELDAPFQSLALMPSPGLRTTRPDGAPSLLAVAAAAAAAASAPLGASPRHAASAYGPASPPGHIQQASPPRLQSDLPTPSGQEEEPGAENAAVVAEDFEELLSDDSECSDSDVDALLAQPPSLVLHGESTPPSPRDEEAPASLPRASEEEADEELEDEEAEETHRDDAVCVEREKSDSGRPAGEERPSTKATGSSTLRSGPLAASPADVSDASRRPRFLAAPASGTVHSARTARTGPGQAPEREHDGQERLRISTVPRGKREAGGGDPDSTAASPHSGGKYDADRDGQPGTPRSPLSTRRLAAPSLRRLRNPLHASAGLSTSEELLDRVAAAGNAVGLSSPHLPTLSLRDGALHSGPSGASSLPIYLSVSEETETDGGRVAPGSSTSLHHSPEGCATCRSLSLEMPGPTSRRYSATDVRRLFEGAHAERSRARGWSDVPLTTALRPSPCCVSAASPQMASCAAQRDRASGTAQFAATRAGAQSRQETDRRPGRLLALAEGAERTTLPPSPSLQPRAEGLHGGADEATLAFEEHQTLRRPERRRGPLRPPDHAPAPPQAAASLSGTLALSAQRQLGLADRPSSPVGVEEADPTCCVDGLGERTAGGEGAEGCDRCSDPLVASLLASPERRRLGALSASDRQLAQDEGVRGSAVARKIGGDGEGPPSLVAPKNAGESSTGPARRQGSPEILSSAADGRESRAARSGLSVLAPVPPSPSVQSGAQPQGPPATRGAPPAASGLPNGDTSVSALPGKACVPPLRGASGRGASTPPSADRSRREQQAAGRVIDSGGEPKRAKGQLTPGADSLNDVEAGGAPVPWGGACVPTPARFARSGPGATGNGLSASFPWRASEGLRQLLLLQQNQLLLHRQQETLRATSGFPSAAAGGATLEASSPQAGVSASSGLPSVGTPPPSRGGEGSAAPSVATGGAPPLAGSGAHPGAFSGGSLREFAHVQHQILQHLQNQQFLQLQLQQLLVAAVLPSVQAGLVNGPYDPACPPGPPLLSAFGVSALSRDFGGFGDMPAHAALSLRDPVCARTSDPGCRLGFGAHSSDSFAKDQRTNPYLQRNADGADIVNIPPLPVPFPPYGNNSNTTTPTAGRGPPSGAQALYTPSKSSRSSGACPGAAREGQAGGESDSVGVGGSPRLGGYATMGSAIVFEQNLLDSIGFSRDIHRIVSHERDRVVDEYQRFLAAQTQRQQGNLAGSSLEDATGLSSPRSASPVWPCAVSGYVMTSDEPLLPLPSASRSRPESRMLIAGCTGSEETDLRLQHAHSAERIDASGPAGAAEPGPGARPSEADYQRPGSGLVASQTSSASVSAASKRTSSCQESERRTVHFLEKRTSETATASWGPEGHPGAGSGRGPRSRASGADEGAGRRAGTEPATPEASRVELGADLGGVGEKVAAGTAGDPENGGVQGNGGKTALFEPVDGRRDPRAAKRKTDEGHMHGQTADSADVSRKEILAAAASRRDAGPLGSSSETLAPSVSGGVSACPSSVSDGGSSVASTTRAATAAGAKLASAQACSSLTSSLRGFRPADSQAADPEDVAGNGVEGHAVVETAETAEVATQKETVDSGSEGESERDRGQARGAEEEDADDECPRGHEDELKEDWDSADSDQDCGVQRQAR</sequence>
<feature type="compositionally biased region" description="Low complexity" evidence="5">
    <location>
        <begin position="1035"/>
        <end position="1057"/>
    </location>
</feature>
<feature type="compositionally biased region" description="Basic and acidic residues" evidence="5">
    <location>
        <begin position="1898"/>
        <end position="1909"/>
    </location>
</feature>
<feature type="compositionally biased region" description="Low complexity" evidence="5">
    <location>
        <begin position="1625"/>
        <end position="1643"/>
    </location>
</feature>
<reference evidence="6" key="1">
    <citation type="journal article" date="2015" name="PLoS ONE">
        <title>Comprehensive Evaluation of Toxoplasma gondii VEG and Neospora caninum LIV Genomes with Tachyzoite Stage Transcriptome and Proteome Defines Novel Transcript Features.</title>
        <authorList>
            <person name="Ramaprasad A."/>
            <person name="Mourier T."/>
            <person name="Naeem R."/>
            <person name="Malas T.B."/>
            <person name="Moussa E."/>
            <person name="Panigrahi A."/>
            <person name="Vermont S.J."/>
            <person name="Otto T.D."/>
            <person name="Wastling J."/>
            <person name="Pain A."/>
        </authorList>
    </citation>
    <scope>NUCLEOTIDE SEQUENCE</scope>
    <source>
        <strain evidence="6">Liverpool</strain>
    </source>
</reference>
<dbReference type="InterPro" id="IPR029033">
    <property type="entry name" value="His_PPase_superfam"/>
</dbReference>
<feature type="compositionally biased region" description="Polar residues" evidence="5">
    <location>
        <begin position="1209"/>
        <end position="1223"/>
    </location>
</feature>
<feature type="region of interest" description="Disordered" evidence="5">
    <location>
        <begin position="442"/>
        <end position="634"/>
    </location>
</feature>
<feature type="compositionally biased region" description="Polar residues" evidence="5">
    <location>
        <begin position="1428"/>
        <end position="1437"/>
    </location>
</feature>
<evidence type="ECO:0000256" key="4">
    <source>
        <dbReference type="ARBA" id="ARBA00023235"/>
    </source>
</evidence>
<dbReference type="EC" id="5.4.2.11" evidence="2"/>